<evidence type="ECO:0000259" key="4">
    <source>
        <dbReference type="PROSITE" id="PS51485"/>
    </source>
</evidence>
<accession>A0A830BV61</accession>
<dbReference type="EMBL" id="BMAC01000173">
    <property type="protein sequence ID" value="GFP88838.1"/>
    <property type="molecule type" value="Genomic_DNA"/>
</dbReference>
<evidence type="ECO:0000313" key="6">
    <source>
        <dbReference type="Proteomes" id="UP000653305"/>
    </source>
</evidence>
<comment type="caution">
    <text evidence="5">The sequence shown here is derived from an EMBL/GenBank/DDBJ whole genome shotgun (WGS) entry which is preliminary data.</text>
</comment>
<dbReference type="InterPro" id="IPR008972">
    <property type="entry name" value="Cupredoxin"/>
</dbReference>
<keyword evidence="1" id="KW-1015">Disulfide bond</keyword>
<dbReference type="GO" id="GO:0009055">
    <property type="term" value="F:electron transfer activity"/>
    <property type="evidence" value="ECO:0007669"/>
    <property type="project" value="InterPro"/>
</dbReference>
<evidence type="ECO:0000256" key="3">
    <source>
        <dbReference type="SAM" id="SignalP"/>
    </source>
</evidence>
<name>A0A830BV61_9LAMI</name>
<gene>
    <name evidence="5" type="ORF">PHJA_001027500</name>
</gene>
<dbReference type="PANTHER" id="PTHR33021">
    <property type="entry name" value="BLUE COPPER PROTEIN"/>
    <property type="match status" value="1"/>
</dbReference>
<dbReference type="InterPro" id="IPR039391">
    <property type="entry name" value="Phytocyanin-like"/>
</dbReference>
<proteinExistence type="predicted"/>
<keyword evidence="2" id="KW-0325">Glycoprotein</keyword>
<feature type="domain" description="Phytocyanin" evidence="4">
    <location>
        <begin position="26"/>
        <end position="127"/>
    </location>
</feature>
<dbReference type="GO" id="GO:0005886">
    <property type="term" value="C:plasma membrane"/>
    <property type="evidence" value="ECO:0007669"/>
    <property type="project" value="TreeGrafter"/>
</dbReference>
<reference evidence="5" key="1">
    <citation type="submission" date="2020-07" db="EMBL/GenBank/DDBJ databases">
        <title>Ethylene signaling mediates host invasion by parasitic plants.</title>
        <authorList>
            <person name="Yoshida S."/>
        </authorList>
    </citation>
    <scope>NUCLEOTIDE SEQUENCE</scope>
    <source>
        <strain evidence="5">Okayama</strain>
    </source>
</reference>
<sequence length="144" mass="16078">MGNRIPILSVLLLELMGGAYIYGLQQQHIVGDSIWSIPPTNDFYTNWSSSYSFHIGDTLYFDFDSGLYNVIQVSRGEFDSCSGNQPLNALMDGPAVFPLWRKGVFYFVCNVSDYCWLGLKVSVIVDDEEEEGSRGSPSPSPLMD</sequence>
<dbReference type="AlphaFoldDB" id="A0A830BV61"/>
<feature type="chain" id="PRO_5032756874" evidence="3">
    <location>
        <begin position="22"/>
        <end position="144"/>
    </location>
</feature>
<protein>
    <submittedName>
        <fullName evidence="5">Mavicyanin</fullName>
    </submittedName>
</protein>
<evidence type="ECO:0000256" key="2">
    <source>
        <dbReference type="ARBA" id="ARBA00023180"/>
    </source>
</evidence>
<organism evidence="5 6">
    <name type="scientific">Phtheirospermum japonicum</name>
    <dbReference type="NCBI Taxonomy" id="374723"/>
    <lineage>
        <taxon>Eukaryota</taxon>
        <taxon>Viridiplantae</taxon>
        <taxon>Streptophyta</taxon>
        <taxon>Embryophyta</taxon>
        <taxon>Tracheophyta</taxon>
        <taxon>Spermatophyta</taxon>
        <taxon>Magnoliopsida</taxon>
        <taxon>eudicotyledons</taxon>
        <taxon>Gunneridae</taxon>
        <taxon>Pentapetalae</taxon>
        <taxon>asterids</taxon>
        <taxon>lamiids</taxon>
        <taxon>Lamiales</taxon>
        <taxon>Orobanchaceae</taxon>
        <taxon>Orobanchaceae incertae sedis</taxon>
        <taxon>Phtheirospermum</taxon>
    </lineage>
</organism>
<keyword evidence="6" id="KW-1185">Reference proteome</keyword>
<dbReference type="Pfam" id="PF02298">
    <property type="entry name" value="Cu_bind_like"/>
    <property type="match status" value="1"/>
</dbReference>
<dbReference type="OrthoDB" id="2015260at2759"/>
<dbReference type="SUPFAM" id="SSF49503">
    <property type="entry name" value="Cupredoxins"/>
    <property type="match status" value="1"/>
</dbReference>
<evidence type="ECO:0000313" key="5">
    <source>
        <dbReference type="EMBL" id="GFP88838.1"/>
    </source>
</evidence>
<dbReference type="InterPro" id="IPR003245">
    <property type="entry name" value="Phytocyanin_dom"/>
</dbReference>
<dbReference type="PROSITE" id="PS51485">
    <property type="entry name" value="PHYTOCYANIN"/>
    <property type="match status" value="1"/>
</dbReference>
<dbReference type="Proteomes" id="UP000653305">
    <property type="component" value="Unassembled WGS sequence"/>
</dbReference>
<keyword evidence="3" id="KW-0732">Signal</keyword>
<feature type="signal peptide" evidence="3">
    <location>
        <begin position="1"/>
        <end position="21"/>
    </location>
</feature>
<dbReference type="PANTHER" id="PTHR33021:SF288">
    <property type="entry name" value="OS03G0648500 PROTEIN"/>
    <property type="match status" value="1"/>
</dbReference>
<dbReference type="FunFam" id="2.60.40.420:FF:000034">
    <property type="entry name" value="Cupredoxin superfamily protein"/>
    <property type="match status" value="1"/>
</dbReference>
<dbReference type="Gene3D" id="2.60.40.420">
    <property type="entry name" value="Cupredoxins - blue copper proteins"/>
    <property type="match status" value="1"/>
</dbReference>
<evidence type="ECO:0000256" key="1">
    <source>
        <dbReference type="ARBA" id="ARBA00023157"/>
    </source>
</evidence>